<evidence type="ECO:0000313" key="1">
    <source>
        <dbReference type="EMBL" id="MQS05286.1"/>
    </source>
</evidence>
<keyword evidence="2" id="KW-1185">Reference proteome</keyword>
<accession>A0A5P0YYA4</accession>
<reference evidence="1 2" key="1">
    <citation type="submission" date="2019-10" db="EMBL/GenBank/DDBJ databases">
        <title>Streptomyces sp. nov., a novel actinobacterium isolated from alkaline environment.</title>
        <authorList>
            <person name="Golinska P."/>
        </authorList>
    </citation>
    <scope>NUCLEOTIDE SEQUENCE [LARGE SCALE GENOMIC DNA]</scope>
    <source>
        <strain evidence="1 2">OF1</strain>
    </source>
</reference>
<evidence type="ECO:0000313" key="2">
    <source>
        <dbReference type="Proteomes" id="UP000320857"/>
    </source>
</evidence>
<protein>
    <submittedName>
        <fullName evidence="1">Uncharacterized protein</fullName>
    </submittedName>
</protein>
<dbReference type="EMBL" id="VJYK02000506">
    <property type="protein sequence ID" value="MQS05286.1"/>
    <property type="molecule type" value="Genomic_DNA"/>
</dbReference>
<organism evidence="1 2">
    <name type="scientific">Streptomyces alkaliterrae</name>
    <dbReference type="NCBI Taxonomy" id="2213162"/>
    <lineage>
        <taxon>Bacteria</taxon>
        <taxon>Bacillati</taxon>
        <taxon>Actinomycetota</taxon>
        <taxon>Actinomycetes</taxon>
        <taxon>Kitasatosporales</taxon>
        <taxon>Streptomycetaceae</taxon>
        <taxon>Streptomyces</taxon>
    </lineage>
</organism>
<dbReference type="Proteomes" id="UP000320857">
    <property type="component" value="Unassembled WGS sequence"/>
</dbReference>
<dbReference type="AlphaFoldDB" id="A0A5P0YYA4"/>
<proteinExistence type="predicted"/>
<gene>
    <name evidence="1" type="ORF">FNX44_026320</name>
</gene>
<comment type="caution">
    <text evidence="1">The sequence shown here is derived from an EMBL/GenBank/DDBJ whole genome shotgun (WGS) entry which is preliminary data.</text>
</comment>
<sequence>MVGPEGPGRAGRVGAGCERCVELREEERRAEGRGDPSGATDCRVLLRRHAGECRAAGEGAL</sequence>
<name>A0A5P0YYA4_9ACTN</name>